<proteinExistence type="predicted"/>
<evidence type="ECO:0000313" key="1">
    <source>
        <dbReference type="EMBL" id="NLT79758.1"/>
    </source>
</evidence>
<organism evidence="1 2">
    <name type="scientific">Bifidobacterium crudilactis</name>
    <dbReference type="NCBI Taxonomy" id="327277"/>
    <lineage>
        <taxon>Bacteria</taxon>
        <taxon>Bacillati</taxon>
        <taxon>Actinomycetota</taxon>
        <taxon>Actinomycetes</taxon>
        <taxon>Bifidobacteriales</taxon>
        <taxon>Bifidobacteriaceae</taxon>
        <taxon>Bifidobacterium</taxon>
    </lineage>
</organism>
<dbReference type="EMBL" id="JAAXZR010000020">
    <property type="protein sequence ID" value="NLT79758.1"/>
    <property type="molecule type" value="Genomic_DNA"/>
</dbReference>
<reference evidence="1" key="2">
    <citation type="submission" date="2020-01" db="EMBL/GenBank/DDBJ databases">
        <authorList>
            <person name="Campanaro S."/>
        </authorList>
    </citation>
    <scope>NUCLEOTIDE SEQUENCE</scope>
    <source>
        <strain evidence="1">AS01afH2WH_6</strain>
    </source>
</reference>
<comment type="caution">
    <text evidence="1">The sequence shown here is derived from an EMBL/GenBank/DDBJ whole genome shotgun (WGS) entry which is preliminary data.</text>
</comment>
<protein>
    <submittedName>
        <fullName evidence="1">Uncharacterized protein</fullName>
    </submittedName>
</protein>
<dbReference type="Proteomes" id="UP000767327">
    <property type="component" value="Unassembled WGS sequence"/>
</dbReference>
<reference evidence="1" key="1">
    <citation type="journal article" date="2020" name="Biotechnol. Biofuels">
        <title>New insights from the biogas microbiome by comprehensive genome-resolved metagenomics of nearly 1600 species originating from multiple anaerobic digesters.</title>
        <authorList>
            <person name="Campanaro S."/>
            <person name="Treu L."/>
            <person name="Rodriguez-R L.M."/>
            <person name="Kovalovszki A."/>
            <person name="Ziels R.M."/>
            <person name="Maus I."/>
            <person name="Zhu X."/>
            <person name="Kougias P.G."/>
            <person name="Basile A."/>
            <person name="Luo G."/>
            <person name="Schluter A."/>
            <person name="Konstantinidis K.T."/>
            <person name="Angelidaki I."/>
        </authorList>
    </citation>
    <scope>NUCLEOTIDE SEQUENCE</scope>
    <source>
        <strain evidence="1">AS01afH2WH_6</strain>
    </source>
</reference>
<accession>A0A971CZ94</accession>
<evidence type="ECO:0000313" key="2">
    <source>
        <dbReference type="Proteomes" id="UP000767327"/>
    </source>
</evidence>
<sequence>MSELLGTLVMILLVFAGPSFGFMVGRIEGRRETRQYRASGSEPAATTQKEGR</sequence>
<dbReference type="AlphaFoldDB" id="A0A971CZ94"/>
<dbReference type="RefSeq" id="WP_273173721.1">
    <property type="nucleotide sequence ID" value="NZ_JAAXZR010000020.1"/>
</dbReference>
<gene>
    <name evidence="1" type="ORF">GXW98_05705</name>
</gene>
<name>A0A971CZ94_9BIFI</name>